<dbReference type="KEGG" id="tml:GSTUM_00004440001"/>
<evidence type="ECO:0000259" key="3">
    <source>
        <dbReference type="Pfam" id="PF23585"/>
    </source>
</evidence>
<dbReference type="Pfam" id="PF23585">
    <property type="entry name" value="DUF7137"/>
    <property type="match status" value="1"/>
</dbReference>
<evidence type="ECO:0000313" key="5">
    <source>
        <dbReference type="Proteomes" id="UP000006911"/>
    </source>
</evidence>
<dbReference type="PANTHER" id="PTHR42028">
    <property type="entry name" value="CHROMOSOME 1, WHOLE GENOME SHOTGUN SEQUENCE"/>
    <property type="match status" value="1"/>
</dbReference>
<evidence type="ECO:0000313" key="4">
    <source>
        <dbReference type="EMBL" id="CAZ80081.1"/>
    </source>
</evidence>
<dbReference type="HOGENOM" id="CLU_630366_0_0_1"/>
<protein>
    <submittedName>
        <fullName evidence="4">(Perigord truffle) hypothetical protein</fullName>
    </submittedName>
</protein>
<keyword evidence="2" id="KW-0472">Membrane</keyword>
<dbReference type="InterPro" id="IPR055561">
    <property type="entry name" value="DUF7137"/>
</dbReference>
<proteinExistence type="predicted"/>
<feature type="domain" description="DUF7137" evidence="3">
    <location>
        <begin position="266"/>
        <end position="398"/>
    </location>
</feature>
<feature type="transmembrane region" description="Helical" evidence="2">
    <location>
        <begin position="413"/>
        <end position="432"/>
    </location>
</feature>
<organism evidence="4 5">
    <name type="scientific">Tuber melanosporum (strain Mel28)</name>
    <name type="common">Perigord black truffle</name>
    <dbReference type="NCBI Taxonomy" id="656061"/>
    <lineage>
        <taxon>Eukaryota</taxon>
        <taxon>Fungi</taxon>
        <taxon>Dikarya</taxon>
        <taxon>Ascomycota</taxon>
        <taxon>Pezizomycotina</taxon>
        <taxon>Pezizomycetes</taxon>
        <taxon>Pezizales</taxon>
        <taxon>Tuberaceae</taxon>
        <taxon>Tuber</taxon>
    </lineage>
</organism>
<dbReference type="RefSeq" id="XP_002835924.1">
    <property type="nucleotide sequence ID" value="XM_002835878.1"/>
</dbReference>
<feature type="region of interest" description="Disordered" evidence="1">
    <location>
        <begin position="200"/>
        <end position="268"/>
    </location>
</feature>
<gene>
    <name evidence="4" type="ORF">GSTUM_00004440001</name>
</gene>
<evidence type="ECO:0000256" key="2">
    <source>
        <dbReference type="SAM" id="Phobius"/>
    </source>
</evidence>
<sequence>MRCPLRKSESSIVSWGRVGELIEGLRSQYSKFRNSIQTSANPWQKNWLKRISLSHLASSVAPAIVQNNNHQTLFPFVYRPFSFLQPGDLCVFQPFVLNPRLFIFRSFTLDFEGILLFFIHLPPPTSLATPPSSLATRNFLPQPTLNFLPLSLHPGTTNKQPRPKTHCENIFDMRKVHLLFSLILSVAAFSASANPTAAGAQAGAVVRRADDPTKTTSGSNGAPTSGEGDAIEGDATPTDEPKDQKTGESGSAKASSTKSKKIASDAQPGGVVMQTPALTDGYQIYKIGQPVTFKWNYTSIQASPTAINVEAYCTDGATYFTIAGNVSADTTEVVWDTGDYQQTATAKLPGATYTLWIYDASKDRTAVPSPGYLYGYSLLQFGMYSPRAPTPLSEFKCASCDFNSAGLNDPRTVRALLGMGLVTALTFVWFIAGVL</sequence>
<dbReference type="EMBL" id="FN430009">
    <property type="protein sequence ID" value="CAZ80081.1"/>
    <property type="molecule type" value="Genomic_DNA"/>
</dbReference>
<reference evidence="4 5" key="1">
    <citation type="journal article" date="2010" name="Nature">
        <title>Perigord black truffle genome uncovers evolutionary origins and mechanisms of symbiosis.</title>
        <authorList>
            <person name="Martin F."/>
            <person name="Kohler A."/>
            <person name="Murat C."/>
            <person name="Balestrini R."/>
            <person name="Coutinho P.M."/>
            <person name="Jaillon O."/>
            <person name="Montanini B."/>
            <person name="Morin E."/>
            <person name="Noel B."/>
            <person name="Percudani R."/>
            <person name="Porcel B."/>
            <person name="Rubini A."/>
            <person name="Amicucci A."/>
            <person name="Amselem J."/>
            <person name="Anthouard V."/>
            <person name="Arcioni S."/>
            <person name="Artiguenave F."/>
            <person name="Aury J.M."/>
            <person name="Ballario P."/>
            <person name="Bolchi A."/>
            <person name="Brenna A."/>
            <person name="Brun A."/>
            <person name="Buee M."/>
            <person name="Cantarel B."/>
            <person name="Chevalier G."/>
            <person name="Couloux A."/>
            <person name="Da Silva C."/>
            <person name="Denoeud F."/>
            <person name="Duplessis S."/>
            <person name="Ghignone S."/>
            <person name="Hilselberger B."/>
            <person name="Iotti M."/>
            <person name="Marcais B."/>
            <person name="Mello A."/>
            <person name="Miranda M."/>
            <person name="Pacioni G."/>
            <person name="Quesneville H."/>
            <person name="Riccioni C."/>
            <person name="Ruotolo R."/>
            <person name="Splivallo R."/>
            <person name="Stocchi V."/>
            <person name="Tisserant E."/>
            <person name="Viscomi A.R."/>
            <person name="Zambonelli A."/>
            <person name="Zampieri E."/>
            <person name="Henrissat B."/>
            <person name="Lebrun M.H."/>
            <person name="Paolocci F."/>
            <person name="Bonfante P."/>
            <person name="Ottonello S."/>
            <person name="Wincker P."/>
        </authorList>
    </citation>
    <scope>NUCLEOTIDE SEQUENCE [LARGE SCALE GENOMIC DNA]</scope>
    <source>
        <strain evidence="4 5">Mel28</strain>
    </source>
</reference>
<accession>D5G6D8</accession>
<evidence type="ECO:0000256" key="1">
    <source>
        <dbReference type="SAM" id="MobiDB-lite"/>
    </source>
</evidence>
<dbReference type="eggNOG" id="ENOG502RYRY">
    <property type="taxonomic scope" value="Eukaryota"/>
</dbReference>
<keyword evidence="2" id="KW-0812">Transmembrane</keyword>
<feature type="compositionally biased region" description="Polar residues" evidence="1">
    <location>
        <begin position="214"/>
        <end position="223"/>
    </location>
</feature>
<name>D5G6D8_TUBMM</name>
<dbReference type="GeneID" id="9181166"/>
<dbReference type="Proteomes" id="UP000006911">
    <property type="component" value="Unassembled WGS sequence"/>
</dbReference>
<keyword evidence="5" id="KW-1185">Reference proteome</keyword>
<dbReference type="AlphaFoldDB" id="D5G6D8"/>
<dbReference type="PANTHER" id="PTHR42028:SF1">
    <property type="entry name" value="YALI0E30657P"/>
    <property type="match status" value="1"/>
</dbReference>
<dbReference type="InParanoid" id="D5G6D8"/>
<keyword evidence="2" id="KW-1133">Transmembrane helix</keyword>